<dbReference type="NCBIfam" id="NF033916">
    <property type="entry name" value="antiphage_ZorA_3"/>
    <property type="match status" value="1"/>
</dbReference>
<organism evidence="2 3">
    <name type="scientific">Ramlibacter monticola</name>
    <dbReference type="NCBI Taxonomy" id="1926872"/>
    <lineage>
        <taxon>Bacteria</taxon>
        <taxon>Pseudomonadati</taxon>
        <taxon>Pseudomonadota</taxon>
        <taxon>Betaproteobacteria</taxon>
        <taxon>Burkholderiales</taxon>
        <taxon>Comamonadaceae</taxon>
        <taxon>Ramlibacter</taxon>
    </lineage>
</organism>
<proteinExistence type="predicted"/>
<gene>
    <name evidence="2" type="primary">zorA</name>
    <name evidence="2" type="ORF">JJ685_29490</name>
</gene>
<name>A0A936ZB16_9BURK</name>
<dbReference type="AlphaFoldDB" id="A0A936ZB16"/>
<evidence type="ECO:0000256" key="1">
    <source>
        <dbReference type="SAM" id="Phobius"/>
    </source>
</evidence>
<accession>A0A936ZB16</accession>
<feature type="transmembrane region" description="Helical" evidence="1">
    <location>
        <begin position="171"/>
        <end position="193"/>
    </location>
</feature>
<evidence type="ECO:0000313" key="3">
    <source>
        <dbReference type="Proteomes" id="UP000599109"/>
    </source>
</evidence>
<comment type="caution">
    <text evidence="2">The sequence shown here is derived from an EMBL/GenBank/DDBJ whole genome shotgun (WGS) entry which is preliminary data.</text>
</comment>
<keyword evidence="1" id="KW-0472">Membrane</keyword>
<reference evidence="2 3" key="1">
    <citation type="journal article" date="2017" name="Int. J. Syst. Evol. Microbiol.">
        <title>Ramlibacter monticola sp. nov., isolated from forest soil.</title>
        <authorList>
            <person name="Chaudhary D.K."/>
            <person name="Kim J."/>
        </authorList>
    </citation>
    <scope>NUCLEOTIDE SEQUENCE [LARGE SCALE GENOMIC DNA]</scope>
    <source>
        <strain evidence="2 3">KACC 19175</strain>
    </source>
</reference>
<keyword evidence="1" id="KW-1133">Transmembrane helix</keyword>
<keyword evidence="1" id="KW-0812">Transmembrane</keyword>
<feature type="transmembrane region" description="Helical" evidence="1">
    <location>
        <begin position="12"/>
        <end position="34"/>
    </location>
</feature>
<sequence>MTPESVSNLTNALHWVIGGLLALAILFFILQFFLPGWRARRDLSAALHHLKRLRESGKLLNLDEVRDQVMTTPALRHCWDEYRDTLHGQKQPTPRGDMEVARWRATAMANGFFTEQTLVDAPLRTEFYKHLPGILTGLGIIGTFSGLIVGLQAFGQADLGNADAARNGLRALLQTVGSAFVVSGTAIALAMLVTTIEKGIVNRLYTVLEDLCGVVDSLFDSGAGEEYLQRLVEAAETSATQAMQMKESLVTDLKQVLTELTQQQISTMTSTTAQLGHSITSSLNDGLKEPLDRISQAVQTVGNSQGDAVNKLLTDVLSNFTSQMESMFGSQMRGMNEMLVQTANTIQAASKQFEQLAGQIQEAGSGAADAMARRIDDALQQMQARQSEANDQMRLFIDQLKDSVSRGQSESAELTLGMMKELSETSGALIRSLQEQAHASDQAHAERQATAARERTALLAKQEEHLLGLTSAVADAASAMRESIERLQTATNVNVERMGLGAERLLGASTQLGENLVKMKSASEGLGETGQQVAAAASTLSNAALTTQQALAEHRSVRDTIAQMVTDLRSTVENAKREASLTSELVGTLSSATEKLAAAQRAADEYLEGVTNVLGETHAAFASQMAITMREGNKTFHEELAQATGVLKGAIQELGDVLDNLPTPA</sequence>
<protein>
    <submittedName>
        <fullName evidence="2">Anti-phage defense ZorAB system ZorA</fullName>
    </submittedName>
</protein>
<dbReference type="RefSeq" id="WP_201677976.1">
    <property type="nucleotide sequence ID" value="NZ_JAEQNE010000015.1"/>
</dbReference>
<feature type="transmembrane region" description="Helical" evidence="1">
    <location>
        <begin position="131"/>
        <end position="151"/>
    </location>
</feature>
<evidence type="ECO:0000313" key="2">
    <source>
        <dbReference type="EMBL" id="MBL0395302.1"/>
    </source>
</evidence>
<keyword evidence="3" id="KW-1185">Reference proteome</keyword>
<dbReference type="Proteomes" id="UP000599109">
    <property type="component" value="Unassembled WGS sequence"/>
</dbReference>
<dbReference type="EMBL" id="JAEQNE010000015">
    <property type="protein sequence ID" value="MBL0395302.1"/>
    <property type="molecule type" value="Genomic_DNA"/>
</dbReference>